<name>A0ABV9LQ15_9ALTE</name>
<dbReference type="NCBIfam" id="TIGR00254">
    <property type="entry name" value="GGDEF"/>
    <property type="match status" value="1"/>
</dbReference>
<keyword evidence="3" id="KW-0472">Membrane</keyword>
<feature type="transmembrane region" description="Helical" evidence="3">
    <location>
        <begin position="90"/>
        <end position="109"/>
    </location>
</feature>
<comment type="catalytic activity">
    <reaction evidence="2">
        <text>2 GTP = 3',3'-c-di-GMP + 2 diphosphate</text>
        <dbReference type="Rhea" id="RHEA:24898"/>
        <dbReference type="ChEBI" id="CHEBI:33019"/>
        <dbReference type="ChEBI" id="CHEBI:37565"/>
        <dbReference type="ChEBI" id="CHEBI:58805"/>
        <dbReference type="EC" id="2.7.7.65"/>
    </reaction>
</comment>
<proteinExistence type="predicted"/>
<dbReference type="Pfam" id="PF00990">
    <property type="entry name" value="GGDEF"/>
    <property type="match status" value="1"/>
</dbReference>
<feature type="transmembrane region" description="Helical" evidence="3">
    <location>
        <begin position="59"/>
        <end position="78"/>
    </location>
</feature>
<dbReference type="InterPro" id="IPR000160">
    <property type="entry name" value="GGDEF_dom"/>
</dbReference>
<evidence type="ECO:0000313" key="6">
    <source>
        <dbReference type="Proteomes" id="UP001595897"/>
    </source>
</evidence>
<gene>
    <name evidence="5" type="ORF">ACFO4O_00115</name>
</gene>
<keyword evidence="3" id="KW-0812">Transmembrane</keyword>
<dbReference type="EMBL" id="JBHSGU010000001">
    <property type="protein sequence ID" value="MFC4698562.1"/>
    <property type="molecule type" value="Genomic_DNA"/>
</dbReference>
<dbReference type="InterPro" id="IPR050469">
    <property type="entry name" value="Diguanylate_Cyclase"/>
</dbReference>
<evidence type="ECO:0000256" key="1">
    <source>
        <dbReference type="ARBA" id="ARBA00012528"/>
    </source>
</evidence>
<sequence>MNPVSLNTTEYKDIAMRTRADIIALLFAQSGNVLIGHIGIICIYAFWLSNTVDASSLTIWISLGVCISLARFVLSLAYQKYHHSALSQNQWVAIWTVLTILMSLSYAFAITVVTPASPPEYIMSTAALLFAVYAGSALSYATSLYAIACLTLPVSIISAAYMFMLNTHASISVGLSVVAFAGVTFLLVRKVNKALVKAIELNYQNQQEIDKRKLVERQLYDISRRDSLTGLFNRRYFDEMLEVELGRAYRSHSALSLVLLDVDYFKEYNDHYGHVAGDNCLVDLGQIIERQTNRKGDLVARYGGEEFAIILPGIDAKGALAYAKRLQSFVQSQRLEHKATKLTSLNCLTISVGVTSVVPVMKIKPRQLIDQADKALYDAKNDGRNRVKAFAPFGIDHEGLK</sequence>
<feature type="transmembrane region" description="Helical" evidence="3">
    <location>
        <begin position="169"/>
        <end position="188"/>
    </location>
</feature>
<reference evidence="6" key="1">
    <citation type="journal article" date="2019" name="Int. J. Syst. Evol. Microbiol.">
        <title>The Global Catalogue of Microorganisms (GCM) 10K type strain sequencing project: providing services to taxonomists for standard genome sequencing and annotation.</title>
        <authorList>
            <consortium name="The Broad Institute Genomics Platform"/>
            <consortium name="The Broad Institute Genome Sequencing Center for Infectious Disease"/>
            <person name="Wu L."/>
            <person name="Ma J."/>
        </authorList>
    </citation>
    <scope>NUCLEOTIDE SEQUENCE [LARGE SCALE GENOMIC DNA]</scope>
    <source>
        <strain evidence="6">KACC 12507</strain>
    </source>
</reference>
<accession>A0ABV9LQ15</accession>
<protein>
    <recommendedName>
        <fullName evidence="1">diguanylate cyclase</fullName>
        <ecNumber evidence="1">2.7.7.65</ecNumber>
    </recommendedName>
</protein>
<feature type="transmembrane region" description="Helical" evidence="3">
    <location>
        <begin position="145"/>
        <end position="163"/>
    </location>
</feature>
<dbReference type="SUPFAM" id="SSF55073">
    <property type="entry name" value="Nucleotide cyclase"/>
    <property type="match status" value="1"/>
</dbReference>
<evidence type="ECO:0000256" key="2">
    <source>
        <dbReference type="ARBA" id="ARBA00034247"/>
    </source>
</evidence>
<feature type="transmembrane region" description="Helical" evidence="3">
    <location>
        <begin position="22"/>
        <end position="47"/>
    </location>
</feature>
<dbReference type="PANTHER" id="PTHR45138:SF9">
    <property type="entry name" value="DIGUANYLATE CYCLASE DGCM-RELATED"/>
    <property type="match status" value="1"/>
</dbReference>
<comment type="caution">
    <text evidence="5">The sequence shown here is derived from an EMBL/GenBank/DDBJ whole genome shotgun (WGS) entry which is preliminary data.</text>
</comment>
<evidence type="ECO:0000256" key="3">
    <source>
        <dbReference type="SAM" id="Phobius"/>
    </source>
</evidence>
<keyword evidence="6" id="KW-1185">Reference proteome</keyword>
<evidence type="ECO:0000313" key="5">
    <source>
        <dbReference type="EMBL" id="MFC4698562.1"/>
    </source>
</evidence>
<evidence type="ECO:0000259" key="4">
    <source>
        <dbReference type="PROSITE" id="PS50887"/>
    </source>
</evidence>
<dbReference type="PROSITE" id="PS50887">
    <property type="entry name" value="GGDEF"/>
    <property type="match status" value="1"/>
</dbReference>
<dbReference type="CDD" id="cd01949">
    <property type="entry name" value="GGDEF"/>
    <property type="match status" value="1"/>
</dbReference>
<dbReference type="InterPro" id="IPR029787">
    <property type="entry name" value="Nucleotide_cyclase"/>
</dbReference>
<dbReference type="Proteomes" id="UP001595897">
    <property type="component" value="Unassembled WGS sequence"/>
</dbReference>
<organism evidence="5 6">
    <name type="scientific">Glaciecola siphonariae</name>
    <dbReference type="NCBI Taxonomy" id="521012"/>
    <lineage>
        <taxon>Bacteria</taxon>
        <taxon>Pseudomonadati</taxon>
        <taxon>Pseudomonadota</taxon>
        <taxon>Gammaproteobacteria</taxon>
        <taxon>Alteromonadales</taxon>
        <taxon>Alteromonadaceae</taxon>
        <taxon>Glaciecola</taxon>
    </lineage>
</organism>
<dbReference type="Gene3D" id="3.30.70.270">
    <property type="match status" value="1"/>
</dbReference>
<dbReference type="InterPro" id="IPR043128">
    <property type="entry name" value="Rev_trsase/Diguanyl_cyclase"/>
</dbReference>
<dbReference type="EC" id="2.7.7.65" evidence="1"/>
<keyword evidence="3" id="KW-1133">Transmembrane helix</keyword>
<feature type="transmembrane region" description="Helical" evidence="3">
    <location>
        <begin position="121"/>
        <end position="138"/>
    </location>
</feature>
<dbReference type="RefSeq" id="WP_382405151.1">
    <property type="nucleotide sequence ID" value="NZ_JBHSGU010000001.1"/>
</dbReference>
<feature type="domain" description="GGDEF" evidence="4">
    <location>
        <begin position="253"/>
        <end position="392"/>
    </location>
</feature>
<dbReference type="PANTHER" id="PTHR45138">
    <property type="entry name" value="REGULATORY COMPONENTS OF SENSORY TRANSDUCTION SYSTEM"/>
    <property type="match status" value="1"/>
</dbReference>
<dbReference type="SMART" id="SM00267">
    <property type="entry name" value="GGDEF"/>
    <property type="match status" value="1"/>
</dbReference>